<feature type="transmembrane region" description="Helical" evidence="1">
    <location>
        <begin position="301"/>
        <end position="321"/>
    </location>
</feature>
<keyword evidence="1" id="KW-1133">Transmembrane helix</keyword>
<evidence type="ECO:0008006" key="3">
    <source>
        <dbReference type="Google" id="ProtNLM"/>
    </source>
</evidence>
<feature type="transmembrane region" description="Helical" evidence="1">
    <location>
        <begin position="41"/>
        <end position="64"/>
    </location>
</feature>
<dbReference type="AlphaFoldDB" id="A0A7S4QMD6"/>
<feature type="transmembrane region" description="Helical" evidence="1">
    <location>
        <begin position="173"/>
        <end position="193"/>
    </location>
</feature>
<feature type="transmembrane region" description="Helical" evidence="1">
    <location>
        <begin position="137"/>
        <end position="161"/>
    </location>
</feature>
<keyword evidence="1" id="KW-0812">Transmembrane</keyword>
<feature type="transmembrane region" description="Helical" evidence="1">
    <location>
        <begin position="213"/>
        <end position="235"/>
    </location>
</feature>
<evidence type="ECO:0000313" key="2">
    <source>
        <dbReference type="EMBL" id="CAE4588025.1"/>
    </source>
</evidence>
<keyword evidence="1" id="KW-0472">Membrane</keyword>
<proteinExistence type="predicted"/>
<name>A0A7S4QMD6_9DINO</name>
<accession>A0A7S4QMD6</accession>
<dbReference type="EMBL" id="HBNR01033118">
    <property type="protein sequence ID" value="CAE4588025.1"/>
    <property type="molecule type" value="Transcribed_RNA"/>
</dbReference>
<protein>
    <recommendedName>
        <fullName evidence="3">Transmembrane protein</fullName>
    </recommendedName>
</protein>
<gene>
    <name evidence="2" type="ORF">AMON00008_LOCUS22731</name>
</gene>
<sequence>MTDLTTSFLERGFRNNCGRPPRKDLEKRIAFQEASQRKRAVMLLFVGALSGFLGFAFAGFLGVWEFSRGKVQLNFRGEPMASGRNYFAQTVSELVGDPASPAGKSFFSFCLVGAICMLVSFYPYNLRNAYVGDDDRVLGISWLALRTFLPPIGLMLTVLAPTKPLEQCTFPDYVALVIHCIGAAMMLSGHVTFELHALCCSRVVQISPRERVVRWMFLAGCAFSGVAFVTTGAVAGAISSGRLQVCCTDEWQVPTTADIARARELGHYGIMTKAAEASDRGQRMLLNTASHAALVVKVVEYWLEVSVGLFMIAGLLAIWFFSHERVLDLDADIPDVDPETELASG</sequence>
<organism evidence="2">
    <name type="scientific">Alexandrium monilatum</name>
    <dbReference type="NCBI Taxonomy" id="311494"/>
    <lineage>
        <taxon>Eukaryota</taxon>
        <taxon>Sar</taxon>
        <taxon>Alveolata</taxon>
        <taxon>Dinophyceae</taxon>
        <taxon>Gonyaulacales</taxon>
        <taxon>Pyrocystaceae</taxon>
        <taxon>Alexandrium</taxon>
    </lineage>
</organism>
<reference evidence="2" key="1">
    <citation type="submission" date="2021-01" db="EMBL/GenBank/DDBJ databases">
        <authorList>
            <person name="Corre E."/>
            <person name="Pelletier E."/>
            <person name="Niang G."/>
            <person name="Scheremetjew M."/>
            <person name="Finn R."/>
            <person name="Kale V."/>
            <person name="Holt S."/>
            <person name="Cochrane G."/>
            <person name="Meng A."/>
            <person name="Brown T."/>
            <person name="Cohen L."/>
        </authorList>
    </citation>
    <scope>NUCLEOTIDE SEQUENCE</scope>
    <source>
        <strain evidence="2">CCMP3105</strain>
    </source>
</reference>
<evidence type="ECO:0000256" key="1">
    <source>
        <dbReference type="SAM" id="Phobius"/>
    </source>
</evidence>
<feature type="transmembrane region" description="Helical" evidence="1">
    <location>
        <begin position="106"/>
        <end position="125"/>
    </location>
</feature>